<reference evidence="3" key="1">
    <citation type="journal article" date="2009" name="Science">
        <title>The B73 maize genome: complexity, diversity, and dynamics.</title>
        <authorList>
            <person name="Schnable P.S."/>
            <person name="Ware D."/>
            <person name="Fulton R.S."/>
            <person name="Stein J.C."/>
            <person name="Wei F."/>
            <person name="Pasternak S."/>
            <person name="Liang C."/>
            <person name="Zhang J."/>
            <person name="Fulton L."/>
            <person name="Graves T.A."/>
            <person name="Minx P."/>
            <person name="Reily A.D."/>
            <person name="Courtney L."/>
            <person name="Kruchowski S.S."/>
            <person name="Tomlinson C."/>
            <person name="Strong C."/>
            <person name="Delehaunty K."/>
            <person name="Fronick C."/>
            <person name="Courtney B."/>
            <person name="Rock S.M."/>
            <person name="Belter E."/>
            <person name="Du F."/>
            <person name="Kim K."/>
            <person name="Abbott R.M."/>
            <person name="Cotton M."/>
            <person name="Levy A."/>
            <person name="Marchetto P."/>
            <person name="Ochoa K."/>
            <person name="Jackson S.M."/>
            <person name="Gillam B."/>
            <person name="Chen W."/>
            <person name="Yan L."/>
            <person name="Higginbotham J."/>
            <person name="Cardenas M."/>
            <person name="Waligorski J."/>
            <person name="Applebaum E."/>
            <person name="Phelps L."/>
            <person name="Falcone J."/>
            <person name="Kanchi K."/>
            <person name="Thane T."/>
            <person name="Scimone A."/>
            <person name="Thane N."/>
            <person name="Henke J."/>
            <person name="Wang T."/>
            <person name="Ruppert J."/>
            <person name="Shah N."/>
            <person name="Rotter K."/>
            <person name="Hodges J."/>
            <person name="Ingenthron E."/>
            <person name="Cordes M."/>
            <person name="Kohlberg S."/>
            <person name="Sgro J."/>
            <person name="Delgado B."/>
            <person name="Mead K."/>
            <person name="Chinwalla A."/>
            <person name="Leonard S."/>
            <person name="Crouse K."/>
            <person name="Collura K."/>
            <person name="Kudrna D."/>
            <person name="Currie J."/>
            <person name="He R."/>
            <person name="Angelova A."/>
            <person name="Rajasekar S."/>
            <person name="Mueller T."/>
            <person name="Lomeli R."/>
            <person name="Scara G."/>
            <person name="Ko A."/>
            <person name="Delaney K."/>
            <person name="Wissotski M."/>
            <person name="Lopez G."/>
            <person name="Campos D."/>
            <person name="Braidotti M."/>
            <person name="Ashley E."/>
            <person name="Golser W."/>
            <person name="Kim H."/>
            <person name="Lee S."/>
            <person name="Lin J."/>
            <person name="Dujmic Z."/>
            <person name="Kim W."/>
            <person name="Talag J."/>
            <person name="Zuccolo A."/>
            <person name="Fan C."/>
            <person name="Sebastian A."/>
            <person name="Kramer M."/>
            <person name="Spiegel L."/>
            <person name="Nascimento L."/>
            <person name="Zutavern T."/>
            <person name="Miller B."/>
            <person name="Ambroise C."/>
            <person name="Muller S."/>
            <person name="Spooner W."/>
            <person name="Narechania A."/>
            <person name="Ren L."/>
            <person name="Wei S."/>
            <person name="Kumari S."/>
            <person name="Faga B."/>
            <person name="Levy M.J."/>
            <person name="McMahan L."/>
            <person name="Van Buren P."/>
            <person name="Vaughn M.W."/>
            <person name="Ying K."/>
            <person name="Yeh C.-T."/>
            <person name="Emrich S.J."/>
            <person name="Jia Y."/>
            <person name="Kalyanaraman A."/>
            <person name="Hsia A.-P."/>
            <person name="Barbazuk W.B."/>
            <person name="Baucom R.S."/>
            <person name="Brutnell T.P."/>
            <person name="Carpita N.C."/>
            <person name="Chaparro C."/>
            <person name="Chia J.-M."/>
            <person name="Deragon J.-M."/>
            <person name="Estill J.C."/>
            <person name="Fu Y."/>
            <person name="Jeddeloh J.A."/>
            <person name="Han Y."/>
            <person name="Lee H."/>
            <person name="Li P."/>
            <person name="Lisch D.R."/>
            <person name="Liu S."/>
            <person name="Liu Z."/>
            <person name="Nagel D.H."/>
            <person name="McCann M.C."/>
            <person name="SanMiguel P."/>
            <person name="Myers A.M."/>
            <person name="Nettleton D."/>
            <person name="Nguyen J."/>
            <person name="Penning B.W."/>
            <person name="Ponnala L."/>
            <person name="Schneider K.L."/>
            <person name="Schwartz D.C."/>
            <person name="Sharma A."/>
            <person name="Soderlund C."/>
            <person name="Springer N.M."/>
            <person name="Sun Q."/>
            <person name="Wang H."/>
            <person name="Waterman M."/>
            <person name="Westerman R."/>
            <person name="Wolfgruber T.K."/>
            <person name="Yang L."/>
            <person name="Yu Y."/>
            <person name="Zhang L."/>
            <person name="Zhou S."/>
            <person name="Zhu Q."/>
            <person name="Bennetzen J.L."/>
            <person name="Dawe R.K."/>
            <person name="Jiang J."/>
            <person name="Jiang N."/>
            <person name="Presting G.G."/>
            <person name="Wessler S.R."/>
            <person name="Aluru S."/>
            <person name="Martienssen R.A."/>
            <person name="Clifton S.W."/>
            <person name="McCombie W.R."/>
            <person name="Wing R.A."/>
            <person name="Wilson R.K."/>
        </authorList>
    </citation>
    <scope>NUCLEOTIDE SEQUENCE [LARGE SCALE GENOMIC DNA]</scope>
    <source>
        <strain evidence="3">cv. B73</strain>
    </source>
</reference>
<reference evidence="2" key="3">
    <citation type="submission" date="2021-05" db="UniProtKB">
        <authorList>
            <consortium name="EnsemblPlants"/>
        </authorList>
    </citation>
    <scope>IDENTIFICATION</scope>
    <source>
        <strain evidence="2">cv. B73</strain>
    </source>
</reference>
<dbReference type="Proteomes" id="UP000007305">
    <property type="component" value="Chromosome 6"/>
</dbReference>
<dbReference type="InterPro" id="IPR021099">
    <property type="entry name" value="PORR_domain"/>
</dbReference>
<organism evidence="2 3">
    <name type="scientific">Zea mays</name>
    <name type="common">Maize</name>
    <dbReference type="NCBI Taxonomy" id="4577"/>
    <lineage>
        <taxon>Eukaryota</taxon>
        <taxon>Viridiplantae</taxon>
        <taxon>Streptophyta</taxon>
        <taxon>Embryophyta</taxon>
        <taxon>Tracheophyta</taxon>
        <taxon>Spermatophyta</taxon>
        <taxon>Magnoliopsida</taxon>
        <taxon>Liliopsida</taxon>
        <taxon>Poales</taxon>
        <taxon>Poaceae</taxon>
        <taxon>PACMAD clade</taxon>
        <taxon>Panicoideae</taxon>
        <taxon>Andropogonodae</taxon>
        <taxon>Andropogoneae</taxon>
        <taxon>Tripsacinae</taxon>
        <taxon>Zea</taxon>
    </lineage>
</organism>
<feature type="domain" description="PORR" evidence="1">
    <location>
        <begin position="1"/>
        <end position="58"/>
    </location>
</feature>
<dbReference type="Gramene" id="Zm00001eb264340_T001">
    <property type="protein sequence ID" value="Zm00001eb264340_P001"/>
    <property type="gene ID" value="Zm00001eb264340"/>
</dbReference>
<dbReference type="AlphaFoldDB" id="A0A804PRA3"/>
<accession>A0A804PRA3</accession>
<name>A0A804PRA3_MAIZE</name>
<sequence length="93" mass="10107">MSVTHSLPLRAVFRVWRELTLPDDFEDSVVEGHPHLFRLVSDPAKPNTHILHLIADQATEDFTLAVEGPPGQVRLQTAVSAGVQAGQGISEEG</sequence>
<proteinExistence type="predicted"/>
<dbReference type="GO" id="GO:0003723">
    <property type="term" value="F:RNA binding"/>
    <property type="evidence" value="ECO:0007669"/>
    <property type="project" value="InterPro"/>
</dbReference>
<dbReference type="InParanoid" id="A0A804PRA3"/>
<evidence type="ECO:0000313" key="2">
    <source>
        <dbReference type="EnsemblPlants" id="Zm00001eb264340_P001"/>
    </source>
</evidence>
<evidence type="ECO:0000313" key="3">
    <source>
        <dbReference type="Proteomes" id="UP000007305"/>
    </source>
</evidence>
<evidence type="ECO:0000259" key="1">
    <source>
        <dbReference type="Pfam" id="PF11955"/>
    </source>
</evidence>
<reference evidence="2" key="2">
    <citation type="submission" date="2019-07" db="EMBL/GenBank/DDBJ databases">
        <authorList>
            <person name="Seetharam A."/>
            <person name="Woodhouse M."/>
            <person name="Cannon E."/>
        </authorList>
    </citation>
    <scope>NUCLEOTIDE SEQUENCE [LARGE SCALE GENOMIC DNA]</scope>
    <source>
        <strain evidence="2">cv. B73</strain>
    </source>
</reference>
<protein>
    <recommendedName>
        <fullName evidence="1">PORR domain-containing protein</fullName>
    </recommendedName>
</protein>
<keyword evidence="3" id="KW-1185">Reference proteome</keyword>
<dbReference type="Pfam" id="PF11955">
    <property type="entry name" value="PORR"/>
    <property type="match status" value="1"/>
</dbReference>
<dbReference type="EnsemblPlants" id="Zm00001eb264340_T001">
    <property type="protein sequence ID" value="Zm00001eb264340_P001"/>
    <property type="gene ID" value="Zm00001eb264340"/>
</dbReference>